<organism evidence="1 2">
    <name type="scientific">Roseibium aggregatum (strain ATCC 25650 / DSM 13394 / JCM 20685 / NBRC 16684 / NCIMB 2208 / IAM 12614 / B1)</name>
    <name type="common">Stappia aggregata</name>
    <dbReference type="NCBI Taxonomy" id="384765"/>
    <lineage>
        <taxon>Bacteria</taxon>
        <taxon>Pseudomonadati</taxon>
        <taxon>Pseudomonadota</taxon>
        <taxon>Alphaproteobacteria</taxon>
        <taxon>Hyphomicrobiales</taxon>
        <taxon>Stappiaceae</taxon>
        <taxon>Roseibium</taxon>
    </lineage>
</organism>
<evidence type="ECO:0000313" key="2">
    <source>
        <dbReference type="Proteomes" id="UP000004848"/>
    </source>
</evidence>
<dbReference type="GeneID" id="68846740"/>
<sequence length="111" mass="12470">MPKKAVKLPNGAVWASQKDAEAHFREIRDKFPPRNKIGPGPEFEDLLALLTLYDINWPAEESKIGSGVSYFETRINRTNGGRTIGFWVVRSDGTSLDFSFIKAIAWASRQS</sequence>
<dbReference type="Gene3D" id="3.10.450.40">
    <property type="match status" value="1"/>
</dbReference>
<evidence type="ECO:0000313" key="1">
    <source>
        <dbReference type="EMBL" id="EAV44217.1"/>
    </source>
</evidence>
<name>A0NTD5_ROSAI</name>
<accession>A0NTD5</accession>
<dbReference type="RefSeq" id="WP_006934778.1">
    <property type="nucleotide sequence ID" value="NZ_AAUW01000007.1"/>
</dbReference>
<dbReference type="Proteomes" id="UP000004848">
    <property type="component" value="Unassembled WGS sequence"/>
</dbReference>
<dbReference type="OrthoDB" id="892817at2"/>
<dbReference type="EMBL" id="AAUW01000007">
    <property type="protein sequence ID" value="EAV44217.1"/>
    <property type="molecule type" value="Genomic_DNA"/>
</dbReference>
<protein>
    <submittedName>
        <fullName evidence="1">Putative (AF322013) ID483 (Bradyrhizobium japonicum)</fullName>
    </submittedName>
</protein>
<comment type="caution">
    <text evidence="1">The sequence shown here is derived from an EMBL/GenBank/DDBJ whole genome shotgun (WGS) entry which is preliminary data.</text>
</comment>
<dbReference type="Pfam" id="PF11523">
    <property type="entry name" value="DUF3223"/>
    <property type="match status" value="1"/>
</dbReference>
<gene>
    <name evidence="1" type="ORF">SIAM614_15500</name>
</gene>
<reference evidence="1 2" key="1">
    <citation type="submission" date="2006-05" db="EMBL/GenBank/DDBJ databases">
        <authorList>
            <person name="King G."/>
            <person name="Ferriera S."/>
            <person name="Johnson J."/>
            <person name="Kravitz S."/>
            <person name="Beeson K."/>
            <person name="Sutton G."/>
            <person name="Rogers Y.-H."/>
            <person name="Friedman R."/>
            <person name="Frazier M."/>
            <person name="Venter J.C."/>
        </authorList>
    </citation>
    <scope>NUCLEOTIDE SEQUENCE [LARGE SCALE GENOMIC DNA]</scope>
    <source>
        <strain evidence="2">ATCC 25650 / DSM 13394 / JCM 20685 / NBRC 16684 / NCIMB 2208 / IAM 12614 / B1</strain>
    </source>
</reference>
<proteinExistence type="predicted"/>
<dbReference type="AlphaFoldDB" id="A0NTD5"/>